<feature type="compositionally biased region" description="Basic and acidic residues" evidence="1">
    <location>
        <begin position="937"/>
        <end position="948"/>
    </location>
</feature>
<feature type="compositionally biased region" description="Pro residues" evidence="1">
    <location>
        <begin position="2136"/>
        <end position="2145"/>
    </location>
</feature>
<feature type="region of interest" description="Disordered" evidence="1">
    <location>
        <begin position="2406"/>
        <end position="2427"/>
    </location>
</feature>
<dbReference type="Proteomes" id="UP000319462">
    <property type="component" value="Chromosome 29"/>
</dbReference>
<feature type="region of interest" description="Disordered" evidence="1">
    <location>
        <begin position="476"/>
        <end position="529"/>
    </location>
</feature>
<reference evidence="2 3" key="1">
    <citation type="submission" date="2018-09" db="EMBL/GenBank/DDBJ databases">
        <authorList>
            <person name="Peiro R."/>
            <person name="Begona"/>
            <person name="Cbmso G."/>
            <person name="Lopez M."/>
            <person name="Gonzalez S."/>
        </authorList>
    </citation>
    <scope>NUCLEOTIDE SEQUENCE [LARGE SCALE GENOMIC DNA]</scope>
</reference>
<accession>A0A3P3ZBN9</accession>
<feature type="compositionally biased region" description="Polar residues" evidence="1">
    <location>
        <begin position="290"/>
        <end position="301"/>
    </location>
</feature>
<feature type="compositionally biased region" description="Polar residues" evidence="1">
    <location>
        <begin position="329"/>
        <end position="345"/>
    </location>
</feature>
<gene>
    <name evidence="2" type="ORF">LBRM2904_29.1280</name>
</gene>
<feature type="region of interest" description="Disordered" evidence="1">
    <location>
        <begin position="2134"/>
        <end position="2165"/>
    </location>
</feature>
<evidence type="ECO:0000313" key="2">
    <source>
        <dbReference type="EMBL" id="SYZ67646.1"/>
    </source>
</evidence>
<protein>
    <submittedName>
        <fullName evidence="2">Hypothetical_protein</fullName>
    </submittedName>
</protein>
<feature type="region of interest" description="Disordered" evidence="1">
    <location>
        <begin position="2381"/>
        <end position="2400"/>
    </location>
</feature>
<name>A0A3P3ZBN9_LEIBR</name>
<feature type="compositionally biased region" description="Low complexity" evidence="1">
    <location>
        <begin position="2388"/>
        <end position="2400"/>
    </location>
</feature>
<feature type="compositionally biased region" description="Gly residues" evidence="1">
    <location>
        <begin position="274"/>
        <end position="283"/>
    </location>
</feature>
<evidence type="ECO:0000256" key="1">
    <source>
        <dbReference type="SAM" id="MobiDB-lite"/>
    </source>
</evidence>
<feature type="compositionally biased region" description="Gly residues" evidence="1">
    <location>
        <begin position="489"/>
        <end position="498"/>
    </location>
</feature>
<organism evidence="2 3">
    <name type="scientific">Leishmania braziliensis MHOM/BR/75/M2904</name>
    <dbReference type="NCBI Taxonomy" id="420245"/>
    <lineage>
        <taxon>Eukaryota</taxon>
        <taxon>Discoba</taxon>
        <taxon>Euglenozoa</taxon>
        <taxon>Kinetoplastea</taxon>
        <taxon>Metakinetoplastina</taxon>
        <taxon>Trypanosomatida</taxon>
        <taxon>Trypanosomatidae</taxon>
        <taxon>Leishmaniinae</taxon>
        <taxon>Leishmania</taxon>
        <taxon>Leishmania braziliensis species complex</taxon>
    </lineage>
</organism>
<feature type="region of interest" description="Disordered" evidence="1">
    <location>
        <begin position="920"/>
        <end position="948"/>
    </location>
</feature>
<feature type="region of interest" description="Disordered" evidence="1">
    <location>
        <begin position="774"/>
        <end position="818"/>
    </location>
</feature>
<feature type="region of interest" description="Disordered" evidence="1">
    <location>
        <begin position="2294"/>
        <end position="2328"/>
    </location>
</feature>
<dbReference type="EMBL" id="LS997628">
    <property type="protein sequence ID" value="SYZ67646.1"/>
    <property type="molecule type" value="Genomic_DNA"/>
</dbReference>
<feature type="region of interest" description="Disordered" evidence="1">
    <location>
        <begin position="53"/>
        <end position="85"/>
    </location>
</feature>
<feature type="compositionally biased region" description="Low complexity" evidence="1">
    <location>
        <begin position="2294"/>
        <end position="2310"/>
    </location>
</feature>
<feature type="compositionally biased region" description="Polar residues" evidence="1">
    <location>
        <begin position="790"/>
        <end position="818"/>
    </location>
</feature>
<feature type="compositionally biased region" description="Low complexity" evidence="1">
    <location>
        <begin position="2317"/>
        <end position="2328"/>
    </location>
</feature>
<feature type="compositionally biased region" description="Polar residues" evidence="1">
    <location>
        <begin position="920"/>
        <end position="932"/>
    </location>
</feature>
<feature type="region of interest" description="Disordered" evidence="1">
    <location>
        <begin position="272"/>
        <end position="310"/>
    </location>
</feature>
<proteinExistence type="predicted"/>
<evidence type="ECO:0000313" key="3">
    <source>
        <dbReference type="Proteomes" id="UP000319462"/>
    </source>
</evidence>
<feature type="region of interest" description="Disordered" evidence="1">
    <location>
        <begin position="1505"/>
        <end position="1525"/>
    </location>
</feature>
<feature type="region of interest" description="Disordered" evidence="1">
    <location>
        <begin position="2044"/>
        <end position="2090"/>
    </location>
</feature>
<feature type="region of interest" description="Disordered" evidence="1">
    <location>
        <begin position="329"/>
        <end position="372"/>
    </location>
</feature>
<feature type="region of interest" description="Disordered" evidence="1">
    <location>
        <begin position="1060"/>
        <end position="1084"/>
    </location>
</feature>
<feature type="region of interest" description="Disordered" evidence="1">
    <location>
        <begin position="1164"/>
        <end position="1198"/>
    </location>
</feature>
<feature type="compositionally biased region" description="Polar residues" evidence="1">
    <location>
        <begin position="1164"/>
        <end position="1173"/>
    </location>
</feature>
<feature type="compositionally biased region" description="Basic and acidic residues" evidence="1">
    <location>
        <begin position="1174"/>
        <end position="1189"/>
    </location>
</feature>
<sequence length="2471" mass="255460">MEYVLGVLYATKRYEPFHTSGAHPGASSLQHTQALLLHSGTFAMNSLAGVPVVPDAAGTESDNDNDDTAATWEDLPTPTAGNNRRSQVMFVFPTAKDAPVVKEAKAIKTTSPFRHGGSVEGEPLSPPLPLRALTSGVDRAPTMTLPSYLSGSRRRSLSLTAGGMQLLPSAAAAGDQTLSFPREGAALSPLVLGLSTPLNASDAVQNATGGGGAGVAAVGRPAVRPQRLEHIVPTKAIAGKYVLLYLPSPHRHGEASAAALWGSTGSAAAISPGGAAGGGGSAGPSGARAHQTSAVLQSPQMDLSKPRLGASTPSSSYFMASVSPHAMSTSGGRASFSTPLNKSVESSSSTSTATVGGHHLSNHHISPGGAGSGSGAAARQAVVCAAAAAASTQQKLLLFYCLLLHYLAHQSPAQERTIGMSFLESRTELDTAAVGPVPVAVLELQYTTEGPVRSNAGGILGTSTLGGSGNVSAAADGHGGTVSVSPGSTAGGGGGAGGSASPPPSGNRTFAYSPAPASLSTHSVSEGARGGLMPPSASFGGSGYLSITPSVMASPRSSSAAHLFPNAGDPFVTQPEACADEDSATAATALRELLRGSLDNSDAVAAQRLSSVLRHLLDGQPDVWFNPDNISFDSELTQNPYYGGWYSVESNDGYRRVMQICNIQSWPAVVLVDPAGNVVTVEALKYMEDELARYVDEVDASIAKASVAHAAVSTAFPIEAAASLDVSAGDASTFAAVRASVSVSSTSPHTSEVSQQASALRTFPQDEASINGLGVAEKSPLSPQLRVSRVTESQAASPSPTTTLFPDGTTVTDHSNTNPLEVPVKLAVDDGDKATSGLVGMPEGRSMSLSGSICRYESSFSVHDPQIPTAEPTPVKAAPTTARYVEESSAYSAPSITTPATASISAVTVSPLLPNTSMSSNGFSAGTRQSIMSPGRGEVRDNQDDERGMGTEERALGIAATSRAAFRDESSNTRQRSGGICEKSTSLMAKPLAPPLSMPVLQRSESTATPPAAFSLAKVCMTKGHTSFPSWDPKAYGGDVAGVLAVSDMDSEMDLLTGLGKTQTSRTHTSEGAAPSAAGEEEAKNWAPTIQVPLAPAVPLANAVTSRVVAHVKTAEGFIAATPGTPPTPPSPSPAPLPVFSSAFPWNRVLAEPLMAYQPPSLMTTSVGTATSVDSRRVKESAPQRDKTDSSPPLPSLRLLSRRATATASLGERRCGDGEDFREGLSGFDRTTGLSSAGAAGARHLAVPPRTHAAAAMAPLSMVHRQVGRSSTPASMSVSGVPEAAVACEPESGAMSHNSLFLQSGEVRGAAALQLELTTLADSSALTWSGLRLPIDPLHRLAFCTVTVSEVRERARQSSNNTVLSSSELGKTNEQPLVAPLTQGAMCQSLQAASNESLVFPSLSLANSIDNANARRLAASHGLPSQPQLPLPTTQVPPLPSLLDTASQQIIEKLLEKWPREAAVKFSLCTHLLIVFGAGWHPGMAKFVRAVRHLCSTINEPAYASPGAPDFRKRRGSDGDDAGGLRGGLGGLNIRGLNSQLSTEDDAVAPFASWKGFSNSSIDWTSGGVGDFAGGFGEASSRFEMRSFTSFTRADADGSNVSEEGERMRSACTLNEAAAVVGKSTAPDTTPRRRVQVIYISADESLQAVCSAMADMPGDWLCVSPYVAQSVPERQLQEHASDMARHIFHVKSFPRMVVVEMPYGQQQQQQQQQQPANAECTGAVHTGDISAGGRGDVEGELGDAVGTLMTLYDIGSISQPASEQRHGGLWTVVQLHGEMHLYTDPEGKEFPWPSESARTRRTKQEDIPALLRWKQQACASLISGFRQKQQRALPHTGLSLHPSPMLGSSNPDGLEDAMPLHFHTERLTVSDTPTKVTAIEADVLVSTADTVSLHPPVARLFPPIKPFLVADGELPSLLERGGYFVVLGAFGSVDRQLHQQCFNALDEVRQWLYAEVEARKQSAWSELTQLQAVVSYGPYTTPFSVDGDRVTSSPAAFHPNTGGNVGMDEYTLPTRYSSGITAAAPLSIAPGGGDPDSAAALHGLGHGTFSNRSDSTPMAFEDGWPESRGGTSPKLAASSPPAPGRLSLQLDAPTGVHGIHVGGAPSLASAAATHKPIAAARPLPTVYFYDSILSHPPAPDSPPPATAARNTSGVPGGGGQDANKEVGLEAKPAPLSHTSLAPTGTPAKALPRQCGNDAENAVATAAFSPSPAPTPCVADNTSALRRHHARDLALLQEYIIAPILEVDERQLPVREGELYLACVRWPQRTSAVLRRCLTSEARPTAAALAVPSGSTAGLPAGSTSSSAAGSSFGGGLASPSSGSNSALRSLTASQSLGQTQPLPEVILRRSSTPTDASPSPSSPMTALVLGSVSAAAITGSSDGSSHLLPPTTAPAALPSSSSAVADSVGASASGTNTGLNSPPLGATLSNHTMLMEEECKEGSPYPDATPLASAEAIKSFLYDNILRLMEA</sequence>